<keyword evidence="1" id="KW-0596">Phosphopantetheine</keyword>
<proteinExistence type="predicted"/>
<evidence type="ECO:0000259" key="8">
    <source>
        <dbReference type="PROSITE" id="PS50075"/>
    </source>
</evidence>
<dbReference type="InterPro" id="IPR016035">
    <property type="entry name" value="Acyl_Trfase/lysoPLipase"/>
</dbReference>
<dbReference type="InterPro" id="IPR011032">
    <property type="entry name" value="GroES-like_sf"/>
</dbReference>
<dbReference type="InterPro" id="IPR009081">
    <property type="entry name" value="PP-bd_ACP"/>
</dbReference>
<sequence>MVKTQFQQEAVAVVGFACRLPGGNHSPQKLWDFLERGGIASNKVPKSRFNIEGHYDGSHKPGTMRPKGGMFIGDVDPADFDASFFEIGGTEAIAMDPNQRQMLEVVFEGLENAGISLEKIDGAPVACYVGSYASDYGDMQNRDAEDRPANCAIGVGRSIMANRLSYFLNIKGPSVTIDTACSGSLVGLDLACRSIQSGEVDAAIVAVSNLYLNPDHVMDAGNVGQAHSPTALCHTFDIDADGYVKAEAVSCVIVKRLSDAIRDRDPIRAIVRGTSSNSNGRTGGIASPSSEAQAAAIRTAYANAGITDYSQTAYLECHGTGTQAGDPTEVRGIGSVFAATRPADKPLLLGSIKSNVGHSEPAAGNSGLIKAILSMEKGIIPGTPLFIKPNPKIDFDGNRVKASRTAIPWPDEGFQIRRASVNSFGYGGSNAHAIIDQPSQEARKFYVSSYRTDEEFGELDDDDELSDRPYTLVVSANDAHSLKIATRTLVNHLINPRTTVNLDDLAYTLSERRTGLWHRAFVTTRTTKIDENDFTVGKKTGQPAKIAFVFTGQGAQWPQMGKQMLQFFPWTSSILKELDEVLQAQKDPPKWSLLSELSETRTAEHIRQPEFSQPLVTALQLCILAVLESWGVKPSSVVGHSSGEIAAAFAAGFLDRAGAIKAAFYRGRAAVNQKAEVEANVGMLAVGLGPEAASVYVERYAGDVSIACFNSPNSVTISGRKPALEAMAEEIKTAGHFARLLQVDVAYHSDFMGVISEEYETLLSTDSEYKPLAGSPDVTMFSSVTGTKKETAADSVYWKTNMARPVRFADALENLIAVDSPNFIIEIGPSGALAGPVSQVIKGLSSRAATEIIYSPAWARGANAGKTLFDVAGRLFMSGAPIDLSLVNDYARSKVYPRTIIDLPNYSWNHTVKYWHENAASRDWRNKKFITHDLLGAKIPGVSWESPIWRKHLNLADVPWLRDHKMGPDVLIPGAGLATMALEAMYQKYSATHPDESILAANDLAYRFRNVKFERAVVVEESKPTTILLTLSKVPGSKDWHEFCINTTETESGVIYKHCSGLIRVQDPVGNAEALQGADLAPLNHPQSAELWYKAQREVGMGFGPAFQKIKSIESVSGSRTCRTIVSMEPPPSKWDPQSYYPIHPAVLDGLLQTATPANAAGERSLIKDTMIPALVDDMVINKLPRDTFEGLSIAESIYTGRGRKDVAKSWTANIAIHDPQTGALLLKVKGLNYIRLDVDEKPDPHVFHSVTWKPDISLLTQDQVMYLEPPNEASTKIDAVIDLVSQKTPSLHVLEVNLDPADTSTLWFQADDDSLASRAAYSAYDFSTASAQTLVKVQEATESKRNTAFHLLDPHSLGLGLPFTDSAYDLAIVKTPNRTDVLVEQVLQNLKPLLQRNAYTLLIGGRQHTAIGSPLTPNSSPEVTLPPSTETSDSAASSASGDTGSASSAPSVLGSDEDEDKSWNIRKLQRLTGTHGVFKSVLEVPTEGVGSTAYLFSDDIDQDSNSPQELTVARFHKHSPALTPALQDVLQAAGWTISVAPVESVAADSESKSPVLVLDELFKPVLTGISEVHWEALKQLIATGRPILWVTKGGQTAQVTNPDAAMVQGLFRVARRENPLANLATLDLQSATSTATSWAIGRVLRKIRDAVGAETEYAERDGVVLLQRVRPDVAINTFKAAEGGKGLEPVVQGLHETEAQVRLQAEKIGTLQSLTWCQTAVGSVPMEPGMVEIEVMAVGVNFKDVATTMGIVPENEYTIGCECAGYIKRIAPGLKTDLKVGDRVAAMRSGTYVNRVQCPYERVHVIPDSMSFEDAATIPLVYLTAIYALYHLGNLREGQSVLIHSAAGGVGIAAIQLAQHKKCDVFVTVGTDDKREFLAKNFGIPQNRIFNSRNTTFAEGIRRETNGRGVDVVLNSLIGELLDESWRLTADGGIMVEIGKRDIVDRNTLAMEPFDRNCSFRAVDLSYTKEITNDLIGKLLVEIFDLVKGGHVGPVHPITVYGFDQVIPALSNIRRGQHIGKIVVSSGEKDVQLPIRPAVRTLQLDPTAAYLIVGGIKGLCGSLAVHMARHGARHIIVMSRSGTDDKASAKVIENCAAHGCKVTEAKGDVADLKFVKETFRSVRPKRIAGLIQGAMILRDKPFEMMTHDDYHTAIRAKVAGTWNLHHAAQQEQSQPLDFFTSLSSISGVVGNKGQANYAAANTFLDAFASYRLLNGLHANTVDLGAIEDVGYVAEQGGTLEARFDKRQWTPINEGTLRRILSYSILQQERSPISAASAAQLITGLAYPLTAEGSDLAGEPRFGYLFSGPGAGNGSSEESDGASDEVAQAIKAFGVLHASGSDTAALTTAALGLLQTQITKILRLETEMEPGKPLMTYGLDSLSAVELRGWVRQKLGAELSTLDITNASSLVALSEKLVSKLPAQEAAK</sequence>
<dbReference type="SMART" id="SM00829">
    <property type="entry name" value="PKS_ER"/>
    <property type="match status" value="1"/>
</dbReference>
<reference evidence="11" key="1">
    <citation type="submission" date="2014-12" db="EMBL/GenBank/DDBJ databases">
        <title>Genome Sequence of Valsa Canker Pathogens Uncovers a Specific Adaption of Colonization on Woody Bark.</title>
        <authorList>
            <person name="Yin Z."/>
            <person name="Liu H."/>
            <person name="Gao X."/>
            <person name="Li Z."/>
            <person name="Song N."/>
            <person name="Ke X."/>
            <person name="Dai Q."/>
            <person name="Wu Y."/>
            <person name="Sun Y."/>
            <person name="Xu J.-R."/>
            <person name="Kang Z.K."/>
            <person name="Wang L."/>
            <person name="Huang L."/>
        </authorList>
    </citation>
    <scope>NUCLEOTIDE SEQUENCE [LARGE SCALE GENOMIC DNA]</scope>
    <source>
        <strain evidence="11">03-8</strain>
    </source>
</reference>
<evidence type="ECO:0000313" key="11">
    <source>
        <dbReference type="EMBL" id="KUI64629.1"/>
    </source>
</evidence>
<dbReference type="SMART" id="SM00823">
    <property type="entry name" value="PKS_PP"/>
    <property type="match status" value="1"/>
</dbReference>
<dbReference type="InterPro" id="IPR001227">
    <property type="entry name" value="Ac_transferase_dom_sf"/>
</dbReference>
<evidence type="ECO:0000256" key="6">
    <source>
        <dbReference type="PROSITE-ProRule" id="PRU01363"/>
    </source>
</evidence>
<feature type="domain" description="Carrier" evidence="8">
    <location>
        <begin position="2345"/>
        <end position="2421"/>
    </location>
</feature>
<dbReference type="InterPro" id="IPR014031">
    <property type="entry name" value="Ketoacyl_synth_C"/>
</dbReference>
<dbReference type="Pfam" id="PF08659">
    <property type="entry name" value="KR"/>
    <property type="match status" value="1"/>
</dbReference>
<dbReference type="Proteomes" id="UP000078559">
    <property type="component" value="Chromosome 1"/>
</dbReference>
<feature type="compositionally biased region" description="Low complexity" evidence="7">
    <location>
        <begin position="1427"/>
        <end position="1452"/>
    </location>
</feature>
<dbReference type="InterPro" id="IPR013154">
    <property type="entry name" value="ADH-like_N"/>
</dbReference>
<dbReference type="SMART" id="SM00822">
    <property type="entry name" value="PKS_KR"/>
    <property type="match status" value="1"/>
</dbReference>
<dbReference type="SMART" id="SM00825">
    <property type="entry name" value="PKS_KS"/>
    <property type="match status" value="1"/>
</dbReference>
<dbReference type="Gene3D" id="3.90.180.10">
    <property type="entry name" value="Medium-chain alcohol dehydrogenases, catalytic domain"/>
    <property type="match status" value="1"/>
</dbReference>
<dbReference type="InterPro" id="IPR057326">
    <property type="entry name" value="KR_dom"/>
</dbReference>
<keyword evidence="2" id="KW-0597">Phosphoprotein</keyword>
<feature type="active site" description="Proton donor; for dehydratase activity" evidence="6">
    <location>
        <position position="1149"/>
    </location>
</feature>
<organism evidence="11 12">
    <name type="scientific">Cytospora mali</name>
    <name type="common">Apple Valsa canker fungus</name>
    <name type="synonym">Valsa mali</name>
    <dbReference type="NCBI Taxonomy" id="578113"/>
    <lineage>
        <taxon>Eukaryota</taxon>
        <taxon>Fungi</taxon>
        <taxon>Dikarya</taxon>
        <taxon>Ascomycota</taxon>
        <taxon>Pezizomycotina</taxon>
        <taxon>Sordariomycetes</taxon>
        <taxon>Sordariomycetidae</taxon>
        <taxon>Diaporthales</taxon>
        <taxon>Cytosporaceae</taxon>
        <taxon>Cytospora</taxon>
    </lineage>
</organism>
<evidence type="ECO:0000313" key="12">
    <source>
        <dbReference type="Proteomes" id="UP000078559"/>
    </source>
</evidence>
<dbReference type="GO" id="GO:0031177">
    <property type="term" value="F:phosphopantetheine binding"/>
    <property type="evidence" value="ECO:0007669"/>
    <property type="project" value="InterPro"/>
</dbReference>
<protein>
    <submittedName>
        <fullName evidence="11">Lovastatin diketide synthase LovF</fullName>
    </submittedName>
</protein>
<dbReference type="PROSITE" id="PS00012">
    <property type="entry name" value="PHOSPHOPANTETHEINE"/>
    <property type="match status" value="1"/>
</dbReference>
<dbReference type="InterPro" id="IPR056501">
    <property type="entry name" value="NAD-bd_HRPKS_sdrA"/>
</dbReference>
<dbReference type="CDD" id="cd05195">
    <property type="entry name" value="enoyl_red"/>
    <property type="match status" value="1"/>
</dbReference>
<dbReference type="Pfam" id="PF14765">
    <property type="entry name" value="PS-DH"/>
    <property type="match status" value="1"/>
</dbReference>
<dbReference type="SMR" id="A0A194VKE8"/>
<dbReference type="InterPro" id="IPR050091">
    <property type="entry name" value="PKS_NRPS_Biosynth_Enz"/>
</dbReference>
<dbReference type="InterPro" id="IPR006162">
    <property type="entry name" value="Ppantetheine_attach_site"/>
</dbReference>
<dbReference type="Pfam" id="PF02801">
    <property type="entry name" value="Ketoacyl-synt_C"/>
    <property type="match status" value="1"/>
</dbReference>
<dbReference type="Gene3D" id="1.10.1200.10">
    <property type="entry name" value="ACP-like"/>
    <property type="match status" value="1"/>
</dbReference>
<keyword evidence="3" id="KW-0808">Transferase</keyword>
<dbReference type="PANTHER" id="PTHR43775:SF18">
    <property type="entry name" value="ENZYME, PUTATIVE (JCVI)-RELATED"/>
    <property type="match status" value="1"/>
</dbReference>
<evidence type="ECO:0000256" key="2">
    <source>
        <dbReference type="ARBA" id="ARBA00022553"/>
    </source>
</evidence>
<dbReference type="InterPro" id="IPR036291">
    <property type="entry name" value="NAD(P)-bd_dom_sf"/>
</dbReference>
<feature type="active site" description="Proton acceptor; for dehydratase activity" evidence="6">
    <location>
        <position position="964"/>
    </location>
</feature>
<feature type="region of interest" description="Disordered" evidence="7">
    <location>
        <begin position="1411"/>
        <end position="1461"/>
    </location>
</feature>
<keyword evidence="12" id="KW-1185">Reference proteome</keyword>
<dbReference type="InterPro" id="IPR036736">
    <property type="entry name" value="ACP-like_sf"/>
</dbReference>
<dbReference type="InterPro" id="IPR032821">
    <property type="entry name" value="PKS_assoc"/>
</dbReference>
<dbReference type="InterPro" id="IPR014030">
    <property type="entry name" value="Ketoacyl_synth_N"/>
</dbReference>
<dbReference type="InterPro" id="IPR049551">
    <property type="entry name" value="PKS_DH_C"/>
</dbReference>
<dbReference type="SUPFAM" id="SSF50129">
    <property type="entry name" value="GroES-like"/>
    <property type="match status" value="1"/>
</dbReference>
<dbReference type="Pfam" id="PF00698">
    <property type="entry name" value="Acyl_transf_1"/>
    <property type="match status" value="1"/>
</dbReference>
<dbReference type="Pfam" id="PF16197">
    <property type="entry name" value="KAsynt_C_assoc"/>
    <property type="match status" value="1"/>
</dbReference>
<dbReference type="Gene3D" id="3.10.129.110">
    <property type="entry name" value="Polyketide synthase dehydratase"/>
    <property type="match status" value="1"/>
</dbReference>
<dbReference type="InterPro" id="IPR016039">
    <property type="entry name" value="Thiolase-like"/>
</dbReference>
<dbReference type="InterPro" id="IPR020807">
    <property type="entry name" value="PKS_DH"/>
</dbReference>
<dbReference type="Pfam" id="PF00109">
    <property type="entry name" value="ketoacyl-synt"/>
    <property type="match status" value="1"/>
</dbReference>
<dbReference type="Gene3D" id="3.30.70.3290">
    <property type="match status" value="1"/>
</dbReference>
<dbReference type="SMART" id="SM00827">
    <property type="entry name" value="PKS_AT"/>
    <property type="match status" value="1"/>
</dbReference>
<dbReference type="GO" id="GO:0030639">
    <property type="term" value="P:polyketide biosynthetic process"/>
    <property type="evidence" value="ECO:0007669"/>
    <property type="project" value="UniProtKB-ARBA"/>
</dbReference>
<dbReference type="PROSITE" id="PS50075">
    <property type="entry name" value="CARRIER"/>
    <property type="match status" value="1"/>
</dbReference>
<dbReference type="FunFam" id="3.40.50.720:FF:000209">
    <property type="entry name" value="Polyketide synthase Pks12"/>
    <property type="match status" value="1"/>
</dbReference>
<dbReference type="InterPro" id="IPR042104">
    <property type="entry name" value="PKS_dehydratase_sf"/>
</dbReference>
<dbReference type="SUPFAM" id="SSF55048">
    <property type="entry name" value="Probable ACP-binding domain of malonyl-CoA ACP transacylase"/>
    <property type="match status" value="1"/>
</dbReference>
<dbReference type="GO" id="GO:1901336">
    <property type="term" value="P:lactone biosynthetic process"/>
    <property type="evidence" value="ECO:0007669"/>
    <property type="project" value="UniProtKB-ARBA"/>
</dbReference>
<name>A0A194VKE8_CYTMA</name>
<dbReference type="Pfam" id="PF13602">
    <property type="entry name" value="ADH_zinc_N_2"/>
    <property type="match status" value="1"/>
</dbReference>
<dbReference type="InterPro" id="IPR020841">
    <property type="entry name" value="PKS_Beta-ketoAc_synthase_dom"/>
</dbReference>
<accession>A0A194VKE8</accession>
<dbReference type="Pfam" id="PF00550">
    <property type="entry name" value="PP-binding"/>
    <property type="match status" value="1"/>
</dbReference>
<dbReference type="InterPro" id="IPR014043">
    <property type="entry name" value="Acyl_transferase_dom"/>
</dbReference>
<dbReference type="InterPro" id="IPR020806">
    <property type="entry name" value="PKS_PP-bd"/>
</dbReference>
<dbReference type="PANTHER" id="PTHR43775">
    <property type="entry name" value="FATTY ACID SYNTHASE"/>
    <property type="match status" value="1"/>
</dbReference>
<dbReference type="PROSITE" id="PS52019">
    <property type="entry name" value="PKS_MFAS_DH"/>
    <property type="match status" value="1"/>
</dbReference>
<evidence type="ECO:0000256" key="1">
    <source>
        <dbReference type="ARBA" id="ARBA00022450"/>
    </source>
</evidence>
<dbReference type="SMART" id="SM00826">
    <property type="entry name" value="PKS_DH"/>
    <property type="match status" value="1"/>
</dbReference>
<dbReference type="InterPro" id="IPR016036">
    <property type="entry name" value="Malonyl_transacylase_ACP-bd"/>
</dbReference>
<dbReference type="Pfam" id="PF08240">
    <property type="entry name" value="ADH_N"/>
    <property type="match status" value="1"/>
</dbReference>
<dbReference type="SUPFAM" id="SSF51735">
    <property type="entry name" value="NAD(P)-binding Rossmann-fold domains"/>
    <property type="match status" value="3"/>
</dbReference>
<dbReference type="Gene3D" id="3.40.366.10">
    <property type="entry name" value="Malonyl-Coenzyme A Acyl Carrier Protein, domain 2"/>
    <property type="match status" value="1"/>
</dbReference>
<dbReference type="Gene3D" id="3.40.47.10">
    <property type="match status" value="1"/>
</dbReference>
<dbReference type="GO" id="GO:0016491">
    <property type="term" value="F:oxidoreductase activity"/>
    <property type="evidence" value="ECO:0007669"/>
    <property type="project" value="UniProtKB-KW"/>
</dbReference>
<feature type="domain" description="PKS/mFAS DH" evidence="10">
    <location>
        <begin position="932"/>
        <end position="1243"/>
    </location>
</feature>
<evidence type="ECO:0000256" key="3">
    <source>
        <dbReference type="ARBA" id="ARBA00022679"/>
    </source>
</evidence>
<dbReference type="Pfam" id="PF23114">
    <property type="entry name" value="NAD-bd_HRPKS_sdrA"/>
    <property type="match status" value="1"/>
</dbReference>
<dbReference type="SUPFAM" id="SSF47336">
    <property type="entry name" value="ACP-like"/>
    <property type="match status" value="1"/>
</dbReference>
<dbReference type="GO" id="GO:0006633">
    <property type="term" value="P:fatty acid biosynthetic process"/>
    <property type="evidence" value="ECO:0007669"/>
    <property type="project" value="TreeGrafter"/>
</dbReference>
<dbReference type="SUPFAM" id="SSF53901">
    <property type="entry name" value="Thiolase-like"/>
    <property type="match status" value="1"/>
</dbReference>
<evidence type="ECO:0000256" key="4">
    <source>
        <dbReference type="ARBA" id="ARBA00023002"/>
    </source>
</evidence>
<evidence type="ECO:0000256" key="5">
    <source>
        <dbReference type="ARBA" id="ARBA00023268"/>
    </source>
</evidence>
<dbReference type="GO" id="GO:0004312">
    <property type="term" value="F:fatty acid synthase activity"/>
    <property type="evidence" value="ECO:0007669"/>
    <property type="project" value="TreeGrafter"/>
</dbReference>
<keyword evidence="5" id="KW-0511">Multifunctional enzyme</keyword>
<evidence type="ECO:0000256" key="7">
    <source>
        <dbReference type="SAM" id="MobiDB-lite"/>
    </source>
</evidence>
<dbReference type="InterPro" id="IPR013968">
    <property type="entry name" value="PKS_KR"/>
</dbReference>
<dbReference type="EMBL" id="CM003098">
    <property type="protein sequence ID" value="KUI64629.1"/>
    <property type="molecule type" value="Genomic_DNA"/>
</dbReference>
<feature type="domain" description="Ketosynthase family 3 (KS3)" evidence="9">
    <location>
        <begin position="8"/>
        <end position="437"/>
    </location>
</feature>
<dbReference type="OrthoDB" id="329835at2759"/>
<dbReference type="SUPFAM" id="SSF52151">
    <property type="entry name" value="FabD/lysophospholipase-like"/>
    <property type="match status" value="1"/>
</dbReference>
<dbReference type="Gene3D" id="3.40.50.720">
    <property type="entry name" value="NAD(P)-binding Rossmann-like Domain"/>
    <property type="match status" value="2"/>
</dbReference>
<dbReference type="InterPro" id="IPR020843">
    <property type="entry name" value="ER"/>
</dbReference>
<feature type="region of interest" description="N-terminal hotdog fold" evidence="6">
    <location>
        <begin position="932"/>
        <end position="1070"/>
    </location>
</feature>
<feature type="region of interest" description="C-terminal hotdog fold" evidence="6">
    <location>
        <begin position="1084"/>
        <end position="1243"/>
    </location>
</feature>
<dbReference type="InterPro" id="IPR049552">
    <property type="entry name" value="PKS_DH_N"/>
</dbReference>
<dbReference type="PROSITE" id="PS52004">
    <property type="entry name" value="KS3_2"/>
    <property type="match status" value="1"/>
</dbReference>
<gene>
    <name evidence="11" type="ORF">VM1G_00046</name>
</gene>
<evidence type="ECO:0000259" key="9">
    <source>
        <dbReference type="PROSITE" id="PS52004"/>
    </source>
</evidence>
<keyword evidence="4" id="KW-0560">Oxidoreductase</keyword>
<evidence type="ECO:0000259" key="10">
    <source>
        <dbReference type="PROSITE" id="PS52019"/>
    </source>
</evidence>
<dbReference type="CDD" id="cd00833">
    <property type="entry name" value="PKS"/>
    <property type="match status" value="1"/>
</dbReference>
<dbReference type="InterPro" id="IPR049900">
    <property type="entry name" value="PKS_mFAS_DH"/>
</dbReference>
<dbReference type="Pfam" id="PF21089">
    <property type="entry name" value="PKS_DH_N"/>
    <property type="match status" value="1"/>
</dbReference>